<gene>
    <name evidence="2" type="ORF">Bca52824_055572</name>
</gene>
<feature type="domain" description="DUF627" evidence="1">
    <location>
        <begin position="18"/>
        <end position="70"/>
    </location>
</feature>
<dbReference type="Pfam" id="PF04781">
    <property type="entry name" value="DUF627"/>
    <property type="match status" value="1"/>
</dbReference>
<organism evidence="2 3">
    <name type="scientific">Brassica carinata</name>
    <name type="common">Ethiopian mustard</name>
    <name type="synonym">Abyssinian cabbage</name>
    <dbReference type="NCBI Taxonomy" id="52824"/>
    <lineage>
        <taxon>Eukaryota</taxon>
        <taxon>Viridiplantae</taxon>
        <taxon>Streptophyta</taxon>
        <taxon>Embryophyta</taxon>
        <taxon>Tracheophyta</taxon>
        <taxon>Spermatophyta</taxon>
        <taxon>Magnoliopsida</taxon>
        <taxon>eudicotyledons</taxon>
        <taxon>Gunneridae</taxon>
        <taxon>Pentapetalae</taxon>
        <taxon>rosids</taxon>
        <taxon>malvids</taxon>
        <taxon>Brassicales</taxon>
        <taxon>Brassicaceae</taxon>
        <taxon>Brassiceae</taxon>
        <taxon>Brassica</taxon>
    </lineage>
</organism>
<name>A0A8X7RAZ1_BRACI</name>
<reference evidence="2 3" key="1">
    <citation type="submission" date="2020-02" db="EMBL/GenBank/DDBJ databases">
        <authorList>
            <person name="Ma Q."/>
            <person name="Huang Y."/>
            <person name="Song X."/>
            <person name="Pei D."/>
        </authorList>
    </citation>
    <scope>NUCLEOTIDE SEQUENCE [LARGE SCALE GENOMIC DNA]</scope>
    <source>
        <strain evidence="2">Sxm20200214</strain>
        <tissue evidence="2">Leaf</tissue>
    </source>
</reference>
<proteinExistence type="predicted"/>
<keyword evidence="3" id="KW-1185">Reference proteome</keyword>
<dbReference type="OrthoDB" id="10634539at2759"/>
<sequence length="71" mass="8380">MESDDAEVKKLCRKVIRYANGGDHNKWLVVLDNLLSAYREERDSWYYDIRQGDIFLELANKVKKTDMEVAL</sequence>
<comment type="caution">
    <text evidence="2">The sequence shown here is derived from an EMBL/GenBank/DDBJ whole genome shotgun (WGS) entry which is preliminary data.</text>
</comment>
<dbReference type="InterPro" id="IPR006866">
    <property type="entry name" value="DUF627_N"/>
</dbReference>
<dbReference type="AlphaFoldDB" id="A0A8X7RAZ1"/>
<evidence type="ECO:0000313" key="2">
    <source>
        <dbReference type="EMBL" id="KAG2284352.1"/>
    </source>
</evidence>
<dbReference type="EMBL" id="JAAMPC010000011">
    <property type="protein sequence ID" value="KAG2284352.1"/>
    <property type="molecule type" value="Genomic_DNA"/>
</dbReference>
<accession>A0A8X7RAZ1</accession>
<evidence type="ECO:0000313" key="3">
    <source>
        <dbReference type="Proteomes" id="UP000886595"/>
    </source>
</evidence>
<evidence type="ECO:0000259" key="1">
    <source>
        <dbReference type="Pfam" id="PF04781"/>
    </source>
</evidence>
<protein>
    <recommendedName>
        <fullName evidence="1">DUF627 domain-containing protein</fullName>
    </recommendedName>
</protein>
<dbReference type="Proteomes" id="UP000886595">
    <property type="component" value="Unassembled WGS sequence"/>
</dbReference>